<evidence type="ECO:0000259" key="11">
    <source>
        <dbReference type="Pfam" id="PF00675"/>
    </source>
</evidence>
<comment type="cofactor">
    <cofactor evidence="1">
        <name>Zn(2+)</name>
        <dbReference type="ChEBI" id="CHEBI:29105"/>
    </cofactor>
</comment>
<proteinExistence type="inferred from homology"/>
<dbReference type="InterPro" id="IPR050626">
    <property type="entry name" value="Peptidase_M16"/>
</dbReference>
<evidence type="ECO:0000313" key="13">
    <source>
        <dbReference type="EMBL" id="PCD04146.1"/>
    </source>
</evidence>
<evidence type="ECO:0000256" key="6">
    <source>
        <dbReference type="ARBA" id="ARBA00022833"/>
    </source>
</evidence>
<evidence type="ECO:0000256" key="2">
    <source>
        <dbReference type="ARBA" id="ARBA00007261"/>
    </source>
</evidence>
<comment type="similarity">
    <text evidence="2 8">Belongs to the peptidase M16 family.</text>
</comment>
<feature type="chain" id="PRO_5013308689" evidence="10">
    <location>
        <begin position="25"/>
        <end position="989"/>
    </location>
</feature>
<keyword evidence="7" id="KW-0482">Metalloprotease</keyword>
<organism evidence="13 14">
    <name type="scientific">Sphingomonas spermidinifaciens</name>
    <dbReference type="NCBI Taxonomy" id="1141889"/>
    <lineage>
        <taxon>Bacteria</taxon>
        <taxon>Pseudomonadati</taxon>
        <taxon>Pseudomonadota</taxon>
        <taxon>Alphaproteobacteria</taxon>
        <taxon>Sphingomonadales</taxon>
        <taxon>Sphingomonadaceae</taxon>
        <taxon>Sphingomonas</taxon>
    </lineage>
</organism>
<feature type="domain" description="Peptidase M16 C-terminal" evidence="12">
    <location>
        <begin position="718"/>
        <end position="895"/>
    </location>
</feature>
<dbReference type="PROSITE" id="PS00143">
    <property type="entry name" value="INSULINASE"/>
    <property type="match status" value="1"/>
</dbReference>
<evidence type="ECO:0000313" key="14">
    <source>
        <dbReference type="Proteomes" id="UP000218366"/>
    </source>
</evidence>
<dbReference type="GO" id="GO:0004222">
    <property type="term" value="F:metalloendopeptidase activity"/>
    <property type="evidence" value="ECO:0007669"/>
    <property type="project" value="InterPro"/>
</dbReference>
<gene>
    <name evidence="13" type="ORF">COC42_07555</name>
</gene>
<dbReference type="InterPro" id="IPR011249">
    <property type="entry name" value="Metalloenz_LuxS/M16"/>
</dbReference>
<dbReference type="PANTHER" id="PTHR43690:SF17">
    <property type="entry name" value="PROTEIN YHJJ"/>
    <property type="match status" value="1"/>
</dbReference>
<evidence type="ECO:0000259" key="12">
    <source>
        <dbReference type="Pfam" id="PF05193"/>
    </source>
</evidence>
<dbReference type="RefSeq" id="WP_096342541.1">
    <property type="nucleotide sequence ID" value="NZ_NWMW01000001.1"/>
</dbReference>
<protein>
    <submittedName>
        <fullName evidence="13">Peptidase M16</fullName>
    </submittedName>
</protein>
<evidence type="ECO:0000256" key="1">
    <source>
        <dbReference type="ARBA" id="ARBA00001947"/>
    </source>
</evidence>
<dbReference type="PANTHER" id="PTHR43690">
    <property type="entry name" value="NARDILYSIN"/>
    <property type="match status" value="1"/>
</dbReference>
<dbReference type="GO" id="GO:0046872">
    <property type="term" value="F:metal ion binding"/>
    <property type="evidence" value="ECO:0007669"/>
    <property type="project" value="UniProtKB-KW"/>
</dbReference>
<dbReference type="Pfam" id="PF05193">
    <property type="entry name" value="Peptidase_M16_C"/>
    <property type="match status" value="2"/>
</dbReference>
<dbReference type="EMBL" id="NWMW01000001">
    <property type="protein sequence ID" value="PCD04146.1"/>
    <property type="molecule type" value="Genomic_DNA"/>
</dbReference>
<evidence type="ECO:0000256" key="9">
    <source>
        <dbReference type="SAM" id="MobiDB-lite"/>
    </source>
</evidence>
<dbReference type="InterPro" id="IPR007863">
    <property type="entry name" value="Peptidase_M16_C"/>
</dbReference>
<evidence type="ECO:0000256" key="4">
    <source>
        <dbReference type="ARBA" id="ARBA00022723"/>
    </source>
</evidence>
<sequence length="989" mass="105704">MIPPIRSRLALGALSLAAAFPLAAQTAAPAPAPQTAAPAAIPLMQPGSVQTADEPWLYKGSDITPDPAWTFGTLPNGLRYAVRRNGVPPGQVAIRVRIDAGSLMEADRERGFAHLIEHLSFRGSQYVPDGESKRLWQRLGVTFGSDTNASTTFTQTVYKLDLPSATPAGLDESMKVLAGMMAAPTLTQAALDAERPVVLAEQRERLNPSMRFSDATRSLFFAGQPLADRSPIGTVETLNGATAASVQAFHERWYRPDRTTIVIAGDVDPAQLQALVQKHFSGWTPKGPATPAPDFGKPQEGKPASAVSVEPSIPPVVTMAILRPWTIEADTVLFNQERMIDQIAIRILNRRLESRARGGGSFITANADLQDVARSANLTAVSIVPVGEDWETAVRDVRRVIADAMVNAPTQAEIDREVAEIDAAMKNAVDTSRVEAGAIQADEIVQAVDIRETAASSEGSLGIFRGAVAKKFFTPARVLAATKKVFEGDRRAIVNTRTPDTNVQARLAAVLDEDVSKLAYMRARGGAIGFDKLPRLGRPGKVATRKIVVTEPSIEQIDYANGVKLLVFPNESETNKVYVRVRFGNGLRGLPSDRVTPVWAGDLALIPSGIGKFGQEEIDRLTSGRQIGLDFAIDDDAFMFGALTTPADLADQLKLIAAKLNSPGWDPNPVARARAVMLAGYAGLEASPDAVLSRDLEKLLHNGDARWGVPPREAVEKLDAKAFRAFWQPILASGPIEVQVYGDVKADAVVDAVAASFGAMKPRPEAPITGPSPDFPGHAAQPVERTHEGQPNQAAAVIAWPTGGGSDAISESRRLEVLAAIFRDRLFDRLRSQAGVSYTPNVVNDWPVGMPGGGRLIAIGQVPPDKTGFFFEAARAIAADLVATPVGEDELRRAQVPVAQSWIRMSSGNTFWMMQTAGGTRDPKRLASIATLPQDLGRMAPAELQALAAKYLRPERDWTMTVVPSAKVLAGATPATSAVAAPTGAPAAR</sequence>
<dbReference type="Proteomes" id="UP000218366">
    <property type="component" value="Unassembled WGS sequence"/>
</dbReference>
<feature type="domain" description="Peptidase M16 C-terminal" evidence="12">
    <location>
        <begin position="242"/>
        <end position="419"/>
    </location>
</feature>
<feature type="region of interest" description="Disordered" evidence="9">
    <location>
        <begin position="285"/>
        <end position="308"/>
    </location>
</feature>
<dbReference type="SUPFAM" id="SSF63411">
    <property type="entry name" value="LuxS/MPP-like metallohydrolase"/>
    <property type="match status" value="3"/>
</dbReference>
<dbReference type="Gene3D" id="3.30.830.10">
    <property type="entry name" value="Metalloenzyme, LuxS/M16 peptidase-like"/>
    <property type="match status" value="4"/>
</dbReference>
<evidence type="ECO:0000256" key="5">
    <source>
        <dbReference type="ARBA" id="ARBA00022801"/>
    </source>
</evidence>
<dbReference type="InterPro" id="IPR001431">
    <property type="entry name" value="Pept_M16_Zn_BS"/>
</dbReference>
<dbReference type="GO" id="GO:0006508">
    <property type="term" value="P:proteolysis"/>
    <property type="evidence" value="ECO:0007669"/>
    <property type="project" value="UniProtKB-KW"/>
</dbReference>
<evidence type="ECO:0000256" key="7">
    <source>
        <dbReference type="ARBA" id="ARBA00023049"/>
    </source>
</evidence>
<feature type="region of interest" description="Disordered" evidence="9">
    <location>
        <begin position="764"/>
        <end position="783"/>
    </location>
</feature>
<evidence type="ECO:0000256" key="8">
    <source>
        <dbReference type="RuleBase" id="RU004447"/>
    </source>
</evidence>
<name>A0A2A4B929_9SPHN</name>
<evidence type="ECO:0000256" key="10">
    <source>
        <dbReference type="SAM" id="SignalP"/>
    </source>
</evidence>
<dbReference type="OrthoDB" id="9811314at2"/>
<keyword evidence="4" id="KW-0479">Metal-binding</keyword>
<evidence type="ECO:0000256" key="3">
    <source>
        <dbReference type="ARBA" id="ARBA00022670"/>
    </source>
</evidence>
<reference evidence="13 14" key="1">
    <citation type="submission" date="2017-09" db="EMBL/GenBank/DDBJ databases">
        <title>Sphingomonas spermidinifaciens 9NM-10, whole genome shotgun sequence.</title>
        <authorList>
            <person name="Feng G."/>
            <person name="Zhu H."/>
        </authorList>
    </citation>
    <scope>NUCLEOTIDE SEQUENCE [LARGE SCALE GENOMIC DNA]</scope>
    <source>
        <strain evidence="13 14">9NM-10</strain>
    </source>
</reference>
<dbReference type="Pfam" id="PF00675">
    <property type="entry name" value="Peptidase_M16"/>
    <property type="match status" value="1"/>
</dbReference>
<feature type="domain" description="Peptidase M16 N-terminal" evidence="11">
    <location>
        <begin position="91"/>
        <end position="203"/>
    </location>
</feature>
<dbReference type="AlphaFoldDB" id="A0A2A4B929"/>
<feature type="signal peptide" evidence="10">
    <location>
        <begin position="1"/>
        <end position="24"/>
    </location>
</feature>
<keyword evidence="3" id="KW-0645">Protease</keyword>
<keyword evidence="6" id="KW-0862">Zinc</keyword>
<keyword evidence="10" id="KW-0732">Signal</keyword>
<keyword evidence="5" id="KW-0378">Hydrolase</keyword>
<dbReference type="InterPro" id="IPR011765">
    <property type="entry name" value="Pept_M16_N"/>
</dbReference>
<comment type="caution">
    <text evidence="13">The sequence shown here is derived from an EMBL/GenBank/DDBJ whole genome shotgun (WGS) entry which is preliminary data.</text>
</comment>
<keyword evidence="14" id="KW-1185">Reference proteome</keyword>
<accession>A0A2A4B929</accession>